<keyword evidence="3" id="KW-0645">Protease</keyword>
<feature type="active site" evidence="6">
    <location>
        <position position="139"/>
    </location>
</feature>
<evidence type="ECO:0000256" key="4">
    <source>
        <dbReference type="ARBA" id="ARBA00022801"/>
    </source>
</evidence>
<dbReference type="Pfam" id="PF01470">
    <property type="entry name" value="Peptidase_C15"/>
    <property type="match status" value="1"/>
</dbReference>
<dbReference type="RefSeq" id="WP_018112335.1">
    <property type="nucleotide sequence ID" value="NZ_CP046617.1"/>
</dbReference>
<organism evidence="7 8">
    <name type="scientific">Thermus antranikianii</name>
    <dbReference type="NCBI Taxonomy" id="88190"/>
    <lineage>
        <taxon>Bacteria</taxon>
        <taxon>Thermotogati</taxon>
        <taxon>Deinococcota</taxon>
        <taxon>Deinococci</taxon>
        <taxon>Thermales</taxon>
        <taxon>Thermaceae</taxon>
        <taxon>Thermus</taxon>
    </lineage>
</organism>
<dbReference type="CDD" id="cd00501">
    <property type="entry name" value="Peptidase_C15"/>
    <property type="match status" value="1"/>
</dbReference>
<dbReference type="EMBL" id="CP046617">
    <property type="protein sequence ID" value="WCM39627.1"/>
    <property type="molecule type" value="Genomic_DNA"/>
</dbReference>
<keyword evidence="2" id="KW-0963">Cytoplasm</keyword>
<proteinExistence type="inferred from homology"/>
<comment type="catalytic activity">
    <reaction evidence="6">
        <text>Release of an N-terminal pyroglutamyl group from a polypeptide, the second amino acid generally not being Pro.</text>
        <dbReference type="EC" id="3.4.19.3"/>
    </reaction>
</comment>
<dbReference type="InterPro" id="IPR033694">
    <property type="entry name" value="PGPEP1_Cys_AS"/>
</dbReference>
<dbReference type="Proteomes" id="UP001317488">
    <property type="component" value="Chromosome"/>
</dbReference>
<dbReference type="Gene3D" id="3.40.630.20">
    <property type="entry name" value="Peptidase C15, pyroglutamyl peptidase I-like"/>
    <property type="match status" value="1"/>
</dbReference>
<keyword evidence="8" id="KW-1185">Reference proteome</keyword>
<keyword evidence="4" id="KW-0378">Hydrolase</keyword>
<dbReference type="InterPro" id="IPR000816">
    <property type="entry name" value="Peptidase_C15"/>
</dbReference>
<comment type="similarity">
    <text evidence="1">Belongs to the peptidase C15 family.</text>
</comment>
<evidence type="ECO:0000313" key="7">
    <source>
        <dbReference type="EMBL" id="WCM39627.1"/>
    </source>
</evidence>
<evidence type="ECO:0000256" key="1">
    <source>
        <dbReference type="ARBA" id="ARBA00006641"/>
    </source>
</evidence>
<evidence type="ECO:0000256" key="5">
    <source>
        <dbReference type="ARBA" id="ARBA00022807"/>
    </source>
</evidence>
<dbReference type="SUPFAM" id="SSF53182">
    <property type="entry name" value="Pyrrolidone carboxyl peptidase (pyroglutamate aminopeptidase)"/>
    <property type="match status" value="1"/>
</dbReference>
<evidence type="ECO:0000256" key="6">
    <source>
        <dbReference type="PROSITE-ProRule" id="PRU10077"/>
    </source>
</evidence>
<accession>A0ABY7RQM3</accession>
<dbReference type="InterPro" id="IPR036440">
    <property type="entry name" value="Peptidase_C15-like_sf"/>
</dbReference>
<evidence type="ECO:0000256" key="3">
    <source>
        <dbReference type="ARBA" id="ARBA00022670"/>
    </source>
</evidence>
<dbReference type="PANTHER" id="PTHR23402">
    <property type="entry name" value="PROTEASE FAMILY C15 PYROGLUTAMYL-PEPTIDASE I-RELATED"/>
    <property type="match status" value="1"/>
</dbReference>
<protein>
    <recommendedName>
        <fullName evidence="6">Pyroglutamyl-peptidase I</fullName>
        <ecNumber evidence="6">3.4.19.3</ecNumber>
    </recommendedName>
</protein>
<sequence>MILVTGFEPFGGLRHNPSAALLDLLPEEVGGRPLRKAVLPVDAEALPTALAALHALEPEAVLHLGLAEGRPQLTLERLAVNLLDFDRPDNRGQVLEDTPVVPGGPLALPARFPVKQALKRLQEAGLPARVSLSAGSYLCNQAFYLSLYHLPERVPVAFLHLPPDETLALEKGGAYVPLREQARAVRVLLELL</sequence>
<dbReference type="PROSITE" id="PS01334">
    <property type="entry name" value="PYRASE_CYS"/>
    <property type="match status" value="1"/>
</dbReference>
<reference evidence="7 8" key="1">
    <citation type="submission" date="2019-12" db="EMBL/GenBank/DDBJ databases">
        <authorList>
            <person name="An T."/>
        </authorList>
    </citation>
    <scope>NUCLEOTIDE SEQUENCE [LARGE SCALE GENOMIC DNA]</scope>
    <source>
        <strain evidence="7 8">JCM 19900</strain>
    </source>
</reference>
<evidence type="ECO:0000256" key="2">
    <source>
        <dbReference type="ARBA" id="ARBA00022490"/>
    </source>
</evidence>
<dbReference type="PIRSF" id="PIRSF015592">
    <property type="entry name" value="Prld-crbxl_pptds"/>
    <property type="match status" value="1"/>
</dbReference>
<dbReference type="EC" id="3.4.19.3" evidence="6"/>
<evidence type="ECO:0000313" key="8">
    <source>
        <dbReference type="Proteomes" id="UP001317488"/>
    </source>
</evidence>
<dbReference type="PRINTS" id="PR00706">
    <property type="entry name" value="PYROGLUPTASE"/>
</dbReference>
<keyword evidence="5" id="KW-0788">Thiol protease</keyword>
<dbReference type="PANTHER" id="PTHR23402:SF1">
    <property type="entry name" value="PYROGLUTAMYL-PEPTIDASE I"/>
    <property type="match status" value="1"/>
</dbReference>
<gene>
    <name evidence="7" type="ORF">GO600_05710</name>
</gene>
<dbReference type="InterPro" id="IPR016125">
    <property type="entry name" value="Peptidase_C15-like"/>
</dbReference>
<name>A0ABY7RQM3_9DEIN</name>